<evidence type="ECO:0000313" key="2">
    <source>
        <dbReference type="Proteomes" id="UP000075884"/>
    </source>
</evidence>
<evidence type="ECO:0000313" key="1">
    <source>
        <dbReference type="EnsemblMetazoa" id="ADIR014555-PA"/>
    </source>
</evidence>
<sequence length="25" mass="2640">MHGKATRAANTHGQRQCVLCDAPSS</sequence>
<protein>
    <submittedName>
        <fullName evidence="1">Uncharacterized protein</fullName>
    </submittedName>
</protein>
<name>A0A182NXH8_9DIPT</name>
<dbReference type="VEuPathDB" id="VectorBase:ADIR014555"/>
<reference evidence="2" key="1">
    <citation type="submission" date="2013-03" db="EMBL/GenBank/DDBJ databases">
        <title>The Genome Sequence of Anopheles dirus WRAIR2.</title>
        <authorList>
            <consortium name="The Broad Institute Genomics Platform"/>
            <person name="Neafsey D.E."/>
            <person name="Walton C."/>
            <person name="Walker B."/>
            <person name="Young S.K."/>
            <person name="Zeng Q."/>
            <person name="Gargeya S."/>
            <person name="Fitzgerald M."/>
            <person name="Haas B."/>
            <person name="Abouelleil A."/>
            <person name="Allen A.W."/>
            <person name="Alvarado L."/>
            <person name="Arachchi H.M."/>
            <person name="Berlin A.M."/>
            <person name="Chapman S.B."/>
            <person name="Gainer-Dewar J."/>
            <person name="Goldberg J."/>
            <person name="Griggs A."/>
            <person name="Gujja S."/>
            <person name="Hansen M."/>
            <person name="Howarth C."/>
            <person name="Imamovic A."/>
            <person name="Ireland A."/>
            <person name="Larimer J."/>
            <person name="McCowan C."/>
            <person name="Murphy C."/>
            <person name="Pearson M."/>
            <person name="Poon T.W."/>
            <person name="Priest M."/>
            <person name="Roberts A."/>
            <person name="Saif S."/>
            <person name="Shea T."/>
            <person name="Sisk P."/>
            <person name="Sykes S."/>
            <person name="Wortman J."/>
            <person name="Nusbaum C."/>
            <person name="Birren B."/>
        </authorList>
    </citation>
    <scope>NUCLEOTIDE SEQUENCE [LARGE SCALE GENOMIC DNA]</scope>
    <source>
        <strain evidence="2">WRAIR2</strain>
    </source>
</reference>
<keyword evidence="2" id="KW-1185">Reference proteome</keyword>
<proteinExistence type="predicted"/>
<reference evidence="1" key="2">
    <citation type="submission" date="2020-05" db="UniProtKB">
        <authorList>
            <consortium name="EnsemblMetazoa"/>
        </authorList>
    </citation>
    <scope>IDENTIFICATION</scope>
    <source>
        <strain evidence="1">WRAIR2</strain>
    </source>
</reference>
<dbReference type="AlphaFoldDB" id="A0A182NXH8"/>
<organism evidence="1 2">
    <name type="scientific">Anopheles dirus</name>
    <dbReference type="NCBI Taxonomy" id="7168"/>
    <lineage>
        <taxon>Eukaryota</taxon>
        <taxon>Metazoa</taxon>
        <taxon>Ecdysozoa</taxon>
        <taxon>Arthropoda</taxon>
        <taxon>Hexapoda</taxon>
        <taxon>Insecta</taxon>
        <taxon>Pterygota</taxon>
        <taxon>Neoptera</taxon>
        <taxon>Endopterygota</taxon>
        <taxon>Diptera</taxon>
        <taxon>Nematocera</taxon>
        <taxon>Culicoidea</taxon>
        <taxon>Culicidae</taxon>
        <taxon>Anophelinae</taxon>
        <taxon>Anopheles</taxon>
    </lineage>
</organism>
<accession>A0A182NXH8</accession>
<dbReference type="EnsemblMetazoa" id="ADIR014555-RA">
    <property type="protein sequence ID" value="ADIR014555-PA"/>
    <property type="gene ID" value="ADIR014555"/>
</dbReference>
<dbReference type="Proteomes" id="UP000075884">
    <property type="component" value="Unassembled WGS sequence"/>
</dbReference>